<dbReference type="InterPro" id="IPR011990">
    <property type="entry name" value="TPR-like_helical_dom_sf"/>
</dbReference>
<dbReference type="InterPro" id="IPR011009">
    <property type="entry name" value="Kinase-like_dom_sf"/>
</dbReference>
<feature type="repeat" description="TPR" evidence="1">
    <location>
        <begin position="383"/>
        <end position="416"/>
    </location>
</feature>
<evidence type="ECO:0000256" key="2">
    <source>
        <dbReference type="SAM" id="Phobius"/>
    </source>
</evidence>
<feature type="repeat" description="TPR" evidence="1">
    <location>
        <begin position="417"/>
        <end position="450"/>
    </location>
</feature>
<geneLocation type="plasmid" evidence="4">
    <name>plasmid1</name>
</geneLocation>
<dbReference type="Pfam" id="PF13414">
    <property type="entry name" value="TPR_11"/>
    <property type="match status" value="1"/>
</dbReference>
<dbReference type="SMART" id="SM00028">
    <property type="entry name" value="TPR"/>
    <property type="match status" value="4"/>
</dbReference>
<dbReference type="GO" id="GO:0005524">
    <property type="term" value="F:ATP binding"/>
    <property type="evidence" value="ECO:0007669"/>
    <property type="project" value="InterPro"/>
</dbReference>
<keyword evidence="4" id="KW-0614">Plasmid</keyword>
<dbReference type="SUPFAM" id="SSF48452">
    <property type="entry name" value="TPR-like"/>
    <property type="match status" value="1"/>
</dbReference>
<dbReference type="InterPro" id="IPR000719">
    <property type="entry name" value="Prot_kinase_dom"/>
</dbReference>
<keyword evidence="2" id="KW-0812">Transmembrane</keyword>
<keyword evidence="5" id="KW-1185">Reference proteome</keyword>
<gene>
    <name evidence="4" type="ORF">NIES2135_60940</name>
</gene>
<reference evidence="4 5" key="1">
    <citation type="submission" date="2017-06" db="EMBL/GenBank/DDBJ databases">
        <title>Genome sequencing of cyanobaciteial culture collection at National Institute for Environmental Studies (NIES).</title>
        <authorList>
            <person name="Hirose Y."/>
            <person name="Shimura Y."/>
            <person name="Fujisawa T."/>
            <person name="Nakamura Y."/>
            <person name="Kawachi M."/>
        </authorList>
    </citation>
    <scope>NUCLEOTIDE SEQUENCE [LARGE SCALE GENOMIC DNA]</scope>
    <source>
        <strain evidence="4 5">NIES-2135</strain>
        <plasmid evidence="5">Plasmid Plasmid1 dna</plasmid>
    </source>
</reference>
<dbReference type="Gene3D" id="1.25.40.10">
    <property type="entry name" value="Tetratricopeptide repeat domain"/>
    <property type="match status" value="1"/>
</dbReference>
<evidence type="ECO:0000256" key="1">
    <source>
        <dbReference type="PROSITE-ProRule" id="PRU00339"/>
    </source>
</evidence>
<keyword evidence="1" id="KW-0802">TPR repeat</keyword>
<dbReference type="AlphaFoldDB" id="A0A1Z4JRC2"/>
<feature type="transmembrane region" description="Helical" evidence="2">
    <location>
        <begin position="323"/>
        <end position="345"/>
    </location>
</feature>
<dbReference type="SMART" id="SM00220">
    <property type="entry name" value="S_TKc"/>
    <property type="match status" value="1"/>
</dbReference>
<evidence type="ECO:0000313" key="5">
    <source>
        <dbReference type="Proteomes" id="UP000217895"/>
    </source>
</evidence>
<keyword evidence="4" id="KW-0808">Transferase</keyword>
<dbReference type="CDD" id="cd14014">
    <property type="entry name" value="STKc_PknB_like"/>
    <property type="match status" value="1"/>
</dbReference>
<sequence length="571" mass="65169">MYCINPNCPDPHRSSEENQCLACGTPLLFRGYRAVALIEKTQHSEIFEVVVENNDGGTIRRIMKVIQAETSDRKRIELFEREYAVLSWLNHPNIPRVDLDDFFRVSVPNSHEMLCLVMQKMEGETLEQWITQNGPISEKMALEWLRQLVAPEIEQDPESFPGVLAYLHQNHIVHRDLKPSNLILQPSGKLALIDFGGVYELTNPYQAEIAADRRSVTVITSPGYSAPEQINAQALFASDFYALGRTWVRLLTAQLPIDLIDPQTNQLHWHRRAPQISRPFARWLDTLMSPTPDRRPPTTIAIYETLTYQLPQRIRVSRILNSWAFKVTATGVSVAIVIGVGIIFNSWRSDEALRRGLQNLQAEQYQTARRELEVAVRLNDRSSDAHSNLGLACYYLSDDPCAIKQYRRAIELMPDNWQAHYNLGALYDRQGKIPLAIEYYTKATNGSNDLKALAINNIARLKNRQRQYAEAEALVRSVLDLTQTNSTLASLYKNLGWALFGLKQYTEAQVALEKALPLDPTRIDTYCLLAFVKQARNFDAEAERSTCKFSVSRLALPEVKEWQRQLDKQKG</sequence>
<dbReference type="EMBL" id="AP018204">
    <property type="protein sequence ID" value="BAY59217.1"/>
    <property type="molecule type" value="Genomic_DNA"/>
</dbReference>
<dbReference type="PROSITE" id="PS50011">
    <property type="entry name" value="PROTEIN_KINASE_DOM"/>
    <property type="match status" value="1"/>
</dbReference>
<dbReference type="Gene3D" id="1.10.510.10">
    <property type="entry name" value="Transferase(Phosphotransferase) domain 1"/>
    <property type="match status" value="1"/>
</dbReference>
<organism evidence="4 5">
    <name type="scientific">Leptolyngbya boryana NIES-2135</name>
    <dbReference type="NCBI Taxonomy" id="1973484"/>
    <lineage>
        <taxon>Bacteria</taxon>
        <taxon>Bacillati</taxon>
        <taxon>Cyanobacteriota</taxon>
        <taxon>Cyanophyceae</taxon>
        <taxon>Leptolyngbyales</taxon>
        <taxon>Leptolyngbyaceae</taxon>
        <taxon>Leptolyngbya group</taxon>
        <taxon>Leptolyngbya</taxon>
    </lineage>
</organism>
<accession>A0A1Z4JRC2</accession>
<dbReference type="Proteomes" id="UP000217895">
    <property type="component" value="Plasmid Plasmid1 dna"/>
</dbReference>
<dbReference type="PANTHER" id="PTHR24361">
    <property type="entry name" value="MITOGEN-ACTIVATED KINASE KINASE KINASE"/>
    <property type="match status" value="1"/>
</dbReference>
<keyword evidence="4" id="KW-0723">Serine/threonine-protein kinase</keyword>
<dbReference type="GO" id="GO:0004674">
    <property type="term" value="F:protein serine/threonine kinase activity"/>
    <property type="evidence" value="ECO:0007669"/>
    <property type="project" value="UniProtKB-KW"/>
</dbReference>
<dbReference type="GO" id="GO:0005737">
    <property type="term" value="C:cytoplasm"/>
    <property type="evidence" value="ECO:0007669"/>
    <property type="project" value="TreeGrafter"/>
</dbReference>
<dbReference type="Pfam" id="PF13424">
    <property type="entry name" value="TPR_12"/>
    <property type="match status" value="1"/>
</dbReference>
<feature type="domain" description="Protein kinase" evidence="3">
    <location>
        <begin position="32"/>
        <end position="306"/>
    </location>
</feature>
<name>A0A1Z4JRC2_LEPBY</name>
<proteinExistence type="predicted"/>
<protein>
    <submittedName>
        <fullName evidence="4">Serine/threonine protein kinase</fullName>
    </submittedName>
</protein>
<keyword evidence="2" id="KW-0472">Membrane</keyword>
<dbReference type="NCBIfam" id="NF045510">
    <property type="entry name" value="4Cys_prefix_kin"/>
    <property type="match status" value="1"/>
</dbReference>
<feature type="repeat" description="TPR" evidence="1">
    <location>
        <begin position="489"/>
        <end position="522"/>
    </location>
</feature>
<dbReference type="InterPro" id="IPR008271">
    <property type="entry name" value="Ser/Thr_kinase_AS"/>
</dbReference>
<dbReference type="PROSITE" id="PS50005">
    <property type="entry name" value="TPR"/>
    <property type="match status" value="3"/>
</dbReference>
<dbReference type="PANTHER" id="PTHR24361:SF678">
    <property type="entry name" value="SPORULATION-SPECIFIC PROTEIN 1"/>
    <property type="match status" value="1"/>
</dbReference>
<dbReference type="Pfam" id="PF00069">
    <property type="entry name" value="Pkinase"/>
    <property type="match status" value="1"/>
</dbReference>
<dbReference type="InterPro" id="IPR053235">
    <property type="entry name" value="Ser_Thr_kinase"/>
</dbReference>
<dbReference type="SUPFAM" id="SSF56112">
    <property type="entry name" value="Protein kinase-like (PK-like)"/>
    <property type="match status" value="1"/>
</dbReference>
<dbReference type="InterPro" id="IPR019734">
    <property type="entry name" value="TPR_rpt"/>
</dbReference>
<keyword evidence="2" id="KW-1133">Transmembrane helix</keyword>
<dbReference type="PROSITE" id="PS00108">
    <property type="entry name" value="PROTEIN_KINASE_ST"/>
    <property type="match status" value="1"/>
</dbReference>
<keyword evidence="4" id="KW-0418">Kinase</keyword>
<evidence type="ECO:0000259" key="3">
    <source>
        <dbReference type="PROSITE" id="PS50011"/>
    </source>
</evidence>
<evidence type="ECO:0000313" key="4">
    <source>
        <dbReference type="EMBL" id="BAY59217.1"/>
    </source>
</evidence>